<gene>
    <name evidence="1" type="ORF">SDC9_173384</name>
</gene>
<evidence type="ECO:0000313" key="1">
    <source>
        <dbReference type="EMBL" id="MPN25962.1"/>
    </source>
</evidence>
<dbReference type="AlphaFoldDB" id="A0A645GJ95"/>
<organism evidence="1">
    <name type="scientific">bioreactor metagenome</name>
    <dbReference type="NCBI Taxonomy" id="1076179"/>
    <lineage>
        <taxon>unclassified sequences</taxon>
        <taxon>metagenomes</taxon>
        <taxon>ecological metagenomes</taxon>
    </lineage>
</organism>
<name>A0A645GJ95_9ZZZZ</name>
<sequence>MEPERVGDVVEHRHRERRRFLEDHADPAAKFQHVHIGREDVPAVDQDLAFGALAAVKFEDPVVDPQVGRFAAAGGADDGGDPVGRNIDIVSEQRLVPLRVEEVEVADGNLGFLLSVHGVSP</sequence>
<dbReference type="AntiFam" id="ANF00095">
    <property type="entry name" value="Shadow ORF (opposite ABC transporters)"/>
</dbReference>
<reference evidence="1" key="1">
    <citation type="submission" date="2019-08" db="EMBL/GenBank/DDBJ databases">
        <authorList>
            <person name="Kucharzyk K."/>
            <person name="Murdoch R.W."/>
            <person name="Higgins S."/>
            <person name="Loffler F."/>
        </authorList>
    </citation>
    <scope>NUCLEOTIDE SEQUENCE</scope>
</reference>
<protein>
    <submittedName>
        <fullName evidence="1">Uncharacterized protein</fullName>
    </submittedName>
</protein>
<dbReference type="EMBL" id="VSSQ01075336">
    <property type="protein sequence ID" value="MPN25962.1"/>
    <property type="molecule type" value="Genomic_DNA"/>
</dbReference>
<comment type="caution">
    <text evidence="1">The sequence shown here is derived from an EMBL/GenBank/DDBJ whole genome shotgun (WGS) entry which is preliminary data.</text>
</comment>
<accession>A0A645GJ95</accession>
<proteinExistence type="predicted"/>